<gene>
    <name evidence="2" type="ORF">MANY_53760</name>
</gene>
<evidence type="ECO:0000256" key="1">
    <source>
        <dbReference type="SAM" id="MobiDB-lite"/>
    </source>
</evidence>
<feature type="region of interest" description="Disordered" evidence="1">
    <location>
        <begin position="72"/>
        <end position="107"/>
    </location>
</feature>
<accession>A0A6N4WG59</accession>
<protein>
    <submittedName>
        <fullName evidence="2">Uncharacterized protein</fullName>
    </submittedName>
</protein>
<organism evidence="2 3">
    <name type="scientific">Mycolicibacterium anyangense</name>
    <dbReference type="NCBI Taxonomy" id="1431246"/>
    <lineage>
        <taxon>Bacteria</taxon>
        <taxon>Bacillati</taxon>
        <taxon>Actinomycetota</taxon>
        <taxon>Actinomycetes</taxon>
        <taxon>Mycobacteriales</taxon>
        <taxon>Mycobacteriaceae</taxon>
        <taxon>Mycolicibacterium</taxon>
    </lineage>
</organism>
<sequence>MDTPERPKEAELIERRRLEQSPRLSVTRAAKLAGISEGRWRQIAKGYQQATKDTRIPVIAPPDTLARMADVVGSSPQELREAGRDDAADDLERLQSDDVPPADTRGGMAGVRAVMRRSQIMRKPEKDRSDEEVEWLSVYDAAHPRRLDPNIVSAGEIRPSDAIFDDWLAARNRMLNLVLEYAATRRISFQLAENELSQVQQMATDVQLGTGRPWTPPWNPGPEFEPGDEPWRAEWWSTWRHVPSSEAFPGTLGVISESGAGQYDVSAVKAFRQAVAAGEAPWRVGPEAGLNTVDIEAVWRPAQAMVYEGDLELTTWLRNRGASKQLSKYQDEVAAIGEDIASREGVKRFAKLALGTALINDRLHAVHVQMERNASGEAAEVLIEAEVALDLANISTEKFGPGRSGGDKPPPVGPRNNLTDVRPWRPHGPQRAG</sequence>
<feature type="region of interest" description="Disordered" evidence="1">
    <location>
        <begin position="396"/>
        <end position="433"/>
    </location>
</feature>
<dbReference type="Proteomes" id="UP000467249">
    <property type="component" value="Chromosome"/>
</dbReference>
<name>A0A6N4WG59_9MYCO</name>
<proteinExistence type="predicted"/>
<evidence type="ECO:0000313" key="2">
    <source>
        <dbReference type="EMBL" id="BBZ80039.1"/>
    </source>
</evidence>
<evidence type="ECO:0000313" key="3">
    <source>
        <dbReference type="Proteomes" id="UP000467249"/>
    </source>
</evidence>
<keyword evidence="3" id="KW-1185">Reference proteome</keyword>
<dbReference type="AlphaFoldDB" id="A0A6N4WG59"/>
<feature type="compositionally biased region" description="Basic and acidic residues" evidence="1">
    <location>
        <begin position="78"/>
        <end position="96"/>
    </location>
</feature>
<dbReference type="KEGG" id="many:MANY_53760"/>
<dbReference type="EMBL" id="AP022620">
    <property type="protein sequence ID" value="BBZ80039.1"/>
    <property type="molecule type" value="Genomic_DNA"/>
</dbReference>
<dbReference type="RefSeq" id="WP_163807336.1">
    <property type="nucleotide sequence ID" value="NZ_AP022620.1"/>
</dbReference>
<reference evidence="2 3" key="1">
    <citation type="journal article" date="2019" name="Emerg. Microbes Infect.">
        <title>Comprehensive subspecies identification of 175 nontuberculous mycobacteria species based on 7547 genomic profiles.</title>
        <authorList>
            <person name="Matsumoto Y."/>
            <person name="Kinjo T."/>
            <person name="Motooka D."/>
            <person name="Nabeya D."/>
            <person name="Jung N."/>
            <person name="Uechi K."/>
            <person name="Horii T."/>
            <person name="Iida T."/>
            <person name="Fujita J."/>
            <person name="Nakamura S."/>
        </authorList>
    </citation>
    <scope>NUCLEOTIDE SEQUENCE [LARGE SCALE GENOMIC DNA]</scope>
    <source>
        <strain evidence="2 3">JCM 30275</strain>
    </source>
</reference>